<comment type="caution">
    <text evidence="1">The sequence shown here is derived from an EMBL/GenBank/DDBJ whole genome shotgun (WGS) entry which is preliminary data.</text>
</comment>
<dbReference type="OrthoDB" id="5783278at2"/>
<dbReference type="RefSeq" id="WP_155451654.1">
    <property type="nucleotide sequence ID" value="NZ_WNKT01000076.1"/>
</dbReference>
<evidence type="ECO:0000313" key="2">
    <source>
        <dbReference type="Proteomes" id="UP000434044"/>
    </source>
</evidence>
<dbReference type="EMBL" id="WNKT01000076">
    <property type="protein sequence ID" value="MTW23111.1"/>
    <property type="molecule type" value="Genomic_DNA"/>
</dbReference>
<proteinExistence type="predicted"/>
<dbReference type="AlphaFoldDB" id="A0A6N8EHM1"/>
<dbReference type="Proteomes" id="UP000434044">
    <property type="component" value="Unassembled WGS sequence"/>
</dbReference>
<sequence>MSIFHRDAMRPRGFALLDALISVVVLALGMTTVAALNGRLISDSSLAKNRAQAVALAQEKIEELRTNLVNNSTSAANNFFILASGSDNCSDNPSPYPCGSAGFQRAWTLSNHSAIPNSKNVRVSVTWTDSQNQAQSVVLSSLVTWDNPLMQNAATDDQDFMNLGGFPDPTGGGNLQLSNPTNIIGDNPTIAKDNAEFNLRVVEYEGGVAVYDPTITNENQVWLTTDPGVIEIKGNIKLSTLAPPNNFENDAMLGNLRSIAADAGICREIVNNNETTSDTSDDYLDFLCYVGSNWYGRIGIMAVNDGQMINIEHVGNGNNADRLCPHTYRYGSNCAVTGNFSLTSSPEGQINYCLGSATNPNFVPVTTVVLNTQTEEPMLFGTLMGQDFVIQDSDTPCSGTLSISGTINLSGDSTRGIVKNVISATPSGATSGCTVFENDSNPTSGNYLCYVPEGWSGNVTFTAENCSGLPAPRQYSALTADQTAEDINISNCIGDTITIRGSIANLDLALDPDVVFKDGLGNAVGGIICYVPGSNSADYECTNIPGSATGQVVVNAENCSSEITSTSASYTEDTSVNITGWDEVTCSKIDYVINGTFTLLGTNKWEVGSGNSKESVKPTLTGCMENPTITLDRSVYTYSCKVTSYPNRPIEITGTACPEDGFPCMTVTPSPLEVNLGNTNPIPQKNFNVSP</sequence>
<reference evidence="1 2" key="1">
    <citation type="submission" date="2019-11" db="EMBL/GenBank/DDBJ databases">
        <title>Whole-genome sequence of the anaerobic purple sulfur bacterium Allochromatium palmeri DSM 15591.</title>
        <authorList>
            <person name="Kyndt J.A."/>
            <person name="Meyer T.E."/>
        </authorList>
    </citation>
    <scope>NUCLEOTIDE SEQUENCE [LARGE SCALE GENOMIC DNA]</scope>
    <source>
        <strain evidence="1 2">DSM 15591</strain>
    </source>
</reference>
<protein>
    <submittedName>
        <fullName evidence="1">Uncharacterized protein</fullName>
    </submittedName>
</protein>
<evidence type="ECO:0000313" key="1">
    <source>
        <dbReference type="EMBL" id="MTW23111.1"/>
    </source>
</evidence>
<keyword evidence="2" id="KW-1185">Reference proteome</keyword>
<gene>
    <name evidence="1" type="ORF">GJ668_18900</name>
</gene>
<name>A0A6N8EHM1_9GAMM</name>
<organism evidence="1 2">
    <name type="scientific">Allochromatium palmeri</name>
    <dbReference type="NCBI Taxonomy" id="231048"/>
    <lineage>
        <taxon>Bacteria</taxon>
        <taxon>Pseudomonadati</taxon>
        <taxon>Pseudomonadota</taxon>
        <taxon>Gammaproteobacteria</taxon>
        <taxon>Chromatiales</taxon>
        <taxon>Chromatiaceae</taxon>
        <taxon>Allochromatium</taxon>
    </lineage>
</organism>
<accession>A0A6N8EHM1</accession>